<comment type="subcellular location">
    <subcellularLocation>
        <location evidence="1">Cell membrane</location>
        <topology evidence="1">Multi-pass membrane protein</topology>
    </subcellularLocation>
</comment>
<evidence type="ECO:0000313" key="10">
    <source>
        <dbReference type="Proteomes" id="UP001589867"/>
    </source>
</evidence>
<dbReference type="InterPro" id="IPR020846">
    <property type="entry name" value="MFS_dom"/>
</dbReference>
<feature type="transmembrane region" description="Helical" evidence="7">
    <location>
        <begin position="59"/>
        <end position="80"/>
    </location>
</feature>
<dbReference type="SUPFAM" id="SSF103473">
    <property type="entry name" value="MFS general substrate transporter"/>
    <property type="match status" value="1"/>
</dbReference>
<feature type="transmembrane region" description="Helical" evidence="7">
    <location>
        <begin position="191"/>
        <end position="210"/>
    </location>
</feature>
<evidence type="ECO:0000256" key="7">
    <source>
        <dbReference type="SAM" id="Phobius"/>
    </source>
</evidence>
<evidence type="ECO:0000256" key="3">
    <source>
        <dbReference type="ARBA" id="ARBA00022475"/>
    </source>
</evidence>
<dbReference type="InterPro" id="IPR011701">
    <property type="entry name" value="MFS"/>
</dbReference>
<dbReference type="Gene3D" id="1.20.1250.20">
    <property type="entry name" value="MFS general substrate transporter like domains"/>
    <property type="match status" value="2"/>
</dbReference>
<dbReference type="CDD" id="cd17369">
    <property type="entry name" value="MFS_ShiA_like"/>
    <property type="match status" value="1"/>
</dbReference>
<evidence type="ECO:0000256" key="5">
    <source>
        <dbReference type="ARBA" id="ARBA00022989"/>
    </source>
</evidence>
<protein>
    <submittedName>
        <fullName evidence="9">MFS transporter</fullName>
    </submittedName>
</protein>
<feature type="transmembrane region" description="Helical" evidence="7">
    <location>
        <begin position="336"/>
        <end position="360"/>
    </location>
</feature>
<evidence type="ECO:0000256" key="2">
    <source>
        <dbReference type="ARBA" id="ARBA00022448"/>
    </source>
</evidence>
<evidence type="ECO:0000259" key="8">
    <source>
        <dbReference type="PROSITE" id="PS50850"/>
    </source>
</evidence>
<keyword evidence="4 7" id="KW-0812">Transmembrane</keyword>
<evidence type="ECO:0000313" key="9">
    <source>
        <dbReference type="EMBL" id="MFC0533230.1"/>
    </source>
</evidence>
<feature type="transmembrane region" description="Helical" evidence="7">
    <location>
        <begin position="116"/>
        <end position="135"/>
    </location>
</feature>
<name>A0ABV6MER7_9ACTN</name>
<dbReference type="PANTHER" id="PTHR43045">
    <property type="entry name" value="SHIKIMATE TRANSPORTER"/>
    <property type="match status" value="1"/>
</dbReference>
<proteinExistence type="predicted"/>
<dbReference type="EMBL" id="JBHLUH010000079">
    <property type="protein sequence ID" value="MFC0533230.1"/>
    <property type="molecule type" value="Genomic_DNA"/>
</dbReference>
<dbReference type="RefSeq" id="WP_377260534.1">
    <property type="nucleotide sequence ID" value="NZ_JBHLUH010000079.1"/>
</dbReference>
<sequence>MTPPTPAAPTRPGAELRRVVVASLVGTALEWYDFFIYGLAAALVLGDLFFPNASPPVRILASFATFGVAFIFRPLGGFFFGRLGDRIGRRSTLVMTTLLMGFATGIVGLLPTYESVGVLAPILLVTARICQGLGAGAEFGGASTLLAEHAPRDRRAFYASFVQTGVQVGLLAGTVAFLLVQLLGTEAMREWGWRLPFLASFVLIFVSLYVRLRVAESPVFLAMERDRTIVSSPVLTTLRRYPRSFLVGVGAHVCDTAVVYVYGTFMITYLVDEEGQSRAVALTGVILFSVVVIALQPVYGALADRVGRRPLNLFSVVFTALFAVPLFLLVGTGQPVVIWLAMVTAMALGFAPMIAVQPIFYAELFGAGVRYTGFAASREVGAVVSGFSPLVAAALLRAGGGEPWLVAGWIIVTALISLVAFLYSKETRDIDIAAPTITLPRGAGSGVDLPAPAIPHEVRAG</sequence>
<evidence type="ECO:0000256" key="1">
    <source>
        <dbReference type="ARBA" id="ARBA00004651"/>
    </source>
</evidence>
<feature type="transmembrane region" description="Helical" evidence="7">
    <location>
        <begin position="245"/>
        <end position="267"/>
    </location>
</feature>
<comment type="caution">
    <text evidence="9">The sequence shown here is derived from an EMBL/GenBank/DDBJ whole genome shotgun (WGS) entry which is preliminary data.</text>
</comment>
<feature type="transmembrane region" description="Helical" evidence="7">
    <location>
        <begin position="311"/>
        <end position="330"/>
    </location>
</feature>
<keyword evidence="6 7" id="KW-0472">Membrane</keyword>
<feature type="transmembrane region" description="Helical" evidence="7">
    <location>
        <begin position="279"/>
        <end position="299"/>
    </location>
</feature>
<organism evidence="9 10">
    <name type="scientific">Phytohabitans kaempferiae</name>
    <dbReference type="NCBI Taxonomy" id="1620943"/>
    <lineage>
        <taxon>Bacteria</taxon>
        <taxon>Bacillati</taxon>
        <taxon>Actinomycetota</taxon>
        <taxon>Actinomycetes</taxon>
        <taxon>Micromonosporales</taxon>
        <taxon>Micromonosporaceae</taxon>
    </lineage>
</organism>
<dbReference type="Pfam" id="PF07690">
    <property type="entry name" value="MFS_1"/>
    <property type="match status" value="1"/>
</dbReference>
<feature type="domain" description="Major facilitator superfamily (MFS) profile" evidence="8">
    <location>
        <begin position="19"/>
        <end position="428"/>
    </location>
</feature>
<keyword evidence="2" id="KW-0813">Transport</keyword>
<evidence type="ECO:0000256" key="4">
    <source>
        <dbReference type="ARBA" id="ARBA00022692"/>
    </source>
</evidence>
<keyword evidence="5 7" id="KW-1133">Transmembrane helix</keyword>
<dbReference type="Proteomes" id="UP001589867">
    <property type="component" value="Unassembled WGS sequence"/>
</dbReference>
<dbReference type="PROSITE" id="PS50850">
    <property type="entry name" value="MFS"/>
    <property type="match status" value="1"/>
</dbReference>
<dbReference type="InterPro" id="IPR036259">
    <property type="entry name" value="MFS_trans_sf"/>
</dbReference>
<accession>A0ABV6MER7</accession>
<dbReference type="PANTHER" id="PTHR43045:SF1">
    <property type="entry name" value="SHIKIMATE TRANSPORTER"/>
    <property type="match status" value="1"/>
</dbReference>
<keyword evidence="3" id="KW-1003">Cell membrane</keyword>
<reference evidence="9 10" key="1">
    <citation type="submission" date="2024-09" db="EMBL/GenBank/DDBJ databases">
        <authorList>
            <person name="Sun Q."/>
            <person name="Mori K."/>
        </authorList>
    </citation>
    <scope>NUCLEOTIDE SEQUENCE [LARGE SCALE GENOMIC DNA]</scope>
    <source>
        <strain evidence="9 10">TBRC 3947</strain>
    </source>
</reference>
<feature type="transmembrane region" description="Helical" evidence="7">
    <location>
        <begin position="92"/>
        <end position="110"/>
    </location>
</feature>
<feature type="transmembrane region" description="Helical" evidence="7">
    <location>
        <begin position="380"/>
        <end position="398"/>
    </location>
</feature>
<feature type="transmembrane region" description="Helical" evidence="7">
    <location>
        <begin position="404"/>
        <end position="423"/>
    </location>
</feature>
<gene>
    <name evidence="9" type="ORF">ACFFIA_37050</name>
</gene>
<keyword evidence="10" id="KW-1185">Reference proteome</keyword>
<evidence type="ECO:0000256" key="6">
    <source>
        <dbReference type="ARBA" id="ARBA00023136"/>
    </source>
</evidence>
<feature type="transmembrane region" description="Helical" evidence="7">
    <location>
        <begin position="156"/>
        <end position="179"/>
    </location>
</feature>